<evidence type="ECO:0000256" key="2">
    <source>
        <dbReference type="ARBA" id="ARBA00004798"/>
    </source>
</evidence>
<comment type="pathway">
    <text evidence="2 8">Carbohydrate degradation; glycolysis; pyruvate from D-glyceraldehyde 3-phosphate: step 3/5.</text>
</comment>
<evidence type="ECO:0000256" key="1">
    <source>
        <dbReference type="ARBA" id="ARBA00000370"/>
    </source>
</evidence>
<dbReference type="HAMAP" id="MF_01038">
    <property type="entry name" value="GpmI"/>
    <property type="match status" value="1"/>
</dbReference>
<feature type="binding site" evidence="8">
    <location>
        <position position="460"/>
    </location>
    <ligand>
        <name>Mn(2+)</name>
        <dbReference type="ChEBI" id="CHEBI:29035"/>
        <label>1</label>
    </ligand>
</feature>
<feature type="binding site" evidence="8">
    <location>
        <position position="404"/>
    </location>
    <ligand>
        <name>Mn(2+)</name>
        <dbReference type="ChEBI" id="CHEBI:29035"/>
        <label>1</label>
    </ligand>
</feature>
<feature type="binding site" evidence="8">
    <location>
        <position position="441"/>
    </location>
    <ligand>
        <name>Mn(2+)</name>
        <dbReference type="ChEBI" id="CHEBI:29035"/>
        <label>2</label>
    </ligand>
</feature>
<evidence type="ECO:0000259" key="11">
    <source>
        <dbReference type="Pfam" id="PF06415"/>
    </source>
</evidence>
<protein>
    <recommendedName>
        <fullName evidence="8 9">2,3-bisphosphoglycerate-independent phosphoglycerate mutase</fullName>
        <shortName evidence="8">BPG-independent PGAM</shortName>
        <shortName evidence="8">Phosphoglyceromutase</shortName>
        <shortName evidence="8">iPGM</shortName>
        <ecNumber evidence="8 9">5.4.2.12</ecNumber>
    </recommendedName>
</protein>
<comment type="function">
    <text evidence="8">Catalyzes the interconversion of 2-phosphoglycerate and 3-phosphoglycerate.</text>
</comment>
<comment type="caution">
    <text evidence="12">The sequence shown here is derived from an EMBL/GenBank/DDBJ whole genome shotgun (WGS) entry which is preliminary data.</text>
</comment>
<keyword evidence="13" id="KW-1185">Reference proteome</keyword>
<evidence type="ECO:0000259" key="10">
    <source>
        <dbReference type="Pfam" id="PF01676"/>
    </source>
</evidence>
<evidence type="ECO:0000256" key="9">
    <source>
        <dbReference type="NCBIfam" id="TIGR01307"/>
    </source>
</evidence>
<feature type="binding site" evidence="8">
    <location>
        <position position="123"/>
    </location>
    <ligand>
        <name>substrate</name>
    </ligand>
</feature>
<dbReference type="Proteomes" id="UP001565220">
    <property type="component" value="Unassembled WGS sequence"/>
</dbReference>
<organism evidence="12 13">
    <name type="scientific">Clostridium lapidicellarium</name>
    <dbReference type="NCBI Taxonomy" id="3240931"/>
    <lineage>
        <taxon>Bacteria</taxon>
        <taxon>Bacillati</taxon>
        <taxon>Bacillota</taxon>
        <taxon>Clostridia</taxon>
        <taxon>Eubacteriales</taxon>
        <taxon>Clostridiaceae</taxon>
        <taxon>Clostridium</taxon>
    </lineage>
</organism>
<feature type="domain" description="Metalloenzyme" evidence="10">
    <location>
        <begin position="5"/>
        <end position="498"/>
    </location>
</feature>
<reference evidence="12 13" key="1">
    <citation type="submission" date="2024-08" db="EMBL/GenBank/DDBJ databases">
        <title>Clostridium lapicellarii sp. nov., and Clostridium renhuaiense sp. nov., two species isolated from the mud in a fermentation cellar used for producing sauce-flavour Chinese liquors.</title>
        <authorList>
            <person name="Yang F."/>
            <person name="Wang H."/>
            <person name="Chen L.Q."/>
            <person name="Zhou N."/>
            <person name="Lu J.J."/>
            <person name="Pu X.X."/>
            <person name="Wan B."/>
            <person name="Wang L."/>
            <person name="Liu S.J."/>
        </authorList>
    </citation>
    <scope>NUCLEOTIDE SEQUENCE [LARGE SCALE GENOMIC DNA]</scope>
    <source>
        <strain evidence="12 13">MT-113</strain>
    </source>
</reference>
<dbReference type="NCBIfam" id="TIGR01307">
    <property type="entry name" value="pgm_bpd_ind"/>
    <property type="match status" value="1"/>
</dbReference>
<keyword evidence="7 8" id="KW-0413">Isomerase</keyword>
<dbReference type="PANTHER" id="PTHR31637:SF0">
    <property type="entry name" value="2,3-BISPHOSPHOGLYCERATE-INDEPENDENT PHOSPHOGLYCERATE MUTASE"/>
    <property type="match status" value="1"/>
</dbReference>
<feature type="binding site" evidence="8">
    <location>
        <position position="185"/>
    </location>
    <ligand>
        <name>substrate</name>
    </ligand>
</feature>
<dbReference type="Pfam" id="PF01676">
    <property type="entry name" value="Metalloenzyme"/>
    <property type="match status" value="1"/>
</dbReference>
<comment type="subunit">
    <text evidence="8">Monomer.</text>
</comment>
<evidence type="ECO:0000313" key="12">
    <source>
        <dbReference type="EMBL" id="MEY8764821.1"/>
    </source>
</evidence>
<keyword evidence="6 8" id="KW-0464">Manganese</keyword>
<dbReference type="InterPro" id="IPR011258">
    <property type="entry name" value="BPG-indep_PGM_N"/>
</dbReference>
<dbReference type="EC" id="5.4.2.12" evidence="8 9"/>
<dbReference type="Gene3D" id="3.40.720.10">
    <property type="entry name" value="Alkaline Phosphatase, subunit A"/>
    <property type="match status" value="1"/>
</dbReference>
<dbReference type="SUPFAM" id="SSF53649">
    <property type="entry name" value="Alkaline phosphatase-like"/>
    <property type="match status" value="1"/>
</dbReference>
<dbReference type="PIRSF" id="PIRSF001492">
    <property type="entry name" value="IPGAM"/>
    <property type="match status" value="1"/>
</dbReference>
<dbReference type="InterPro" id="IPR005995">
    <property type="entry name" value="Pgm_bpd_ind"/>
</dbReference>
<dbReference type="InterPro" id="IPR036646">
    <property type="entry name" value="PGAM_B_sf"/>
</dbReference>
<feature type="binding site" evidence="8">
    <location>
        <position position="191"/>
    </location>
    <ligand>
        <name>substrate</name>
    </ligand>
</feature>
<evidence type="ECO:0000313" key="13">
    <source>
        <dbReference type="Proteomes" id="UP001565220"/>
    </source>
</evidence>
<evidence type="ECO:0000256" key="8">
    <source>
        <dbReference type="HAMAP-Rule" id="MF_01038"/>
    </source>
</evidence>
<comment type="cofactor">
    <cofactor evidence="8">
        <name>Mn(2+)</name>
        <dbReference type="ChEBI" id="CHEBI:29035"/>
    </cofactor>
    <text evidence="8">Binds 2 manganese ions per subunit.</text>
</comment>
<comment type="similarity">
    <text evidence="3 8">Belongs to the BPG-independent phosphoglycerate mutase family.</text>
</comment>
<feature type="binding site" evidence="8">
    <location>
        <position position="12"/>
    </location>
    <ligand>
        <name>Mn(2+)</name>
        <dbReference type="ChEBI" id="CHEBI:29035"/>
        <label>2</label>
    </ligand>
</feature>
<comment type="catalytic activity">
    <reaction evidence="1 8">
        <text>(2R)-2-phosphoglycerate = (2R)-3-phosphoglycerate</text>
        <dbReference type="Rhea" id="RHEA:15901"/>
        <dbReference type="ChEBI" id="CHEBI:58272"/>
        <dbReference type="ChEBI" id="CHEBI:58289"/>
        <dbReference type="EC" id="5.4.2.12"/>
    </reaction>
</comment>
<dbReference type="Gene3D" id="3.40.1450.10">
    <property type="entry name" value="BPG-independent phosphoglycerate mutase, domain B"/>
    <property type="match status" value="1"/>
</dbReference>
<evidence type="ECO:0000256" key="6">
    <source>
        <dbReference type="ARBA" id="ARBA00023211"/>
    </source>
</evidence>
<keyword evidence="5 8" id="KW-0324">Glycolysis</keyword>
<accession>A0ABV4E100</accession>
<dbReference type="GO" id="GO:0004619">
    <property type="term" value="F:phosphoglycerate mutase activity"/>
    <property type="evidence" value="ECO:0007669"/>
    <property type="project" value="UniProtKB-EC"/>
</dbReference>
<feature type="binding site" evidence="8">
    <location>
        <position position="333"/>
    </location>
    <ligand>
        <name>substrate</name>
    </ligand>
</feature>
<dbReference type="Pfam" id="PF06415">
    <property type="entry name" value="iPGM_N"/>
    <property type="match status" value="1"/>
</dbReference>
<dbReference type="EMBL" id="JBGFFE010000030">
    <property type="protein sequence ID" value="MEY8764821.1"/>
    <property type="molecule type" value="Genomic_DNA"/>
</dbReference>
<feature type="domain" description="BPG-independent PGAM N-terminal" evidence="11">
    <location>
        <begin position="82"/>
        <end position="295"/>
    </location>
</feature>
<dbReference type="CDD" id="cd16010">
    <property type="entry name" value="iPGM"/>
    <property type="match status" value="1"/>
</dbReference>
<evidence type="ECO:0000256" key="7">
    <source>
        <dbReference type="ARBA" id="ARBA00023235"/>
    </source>
</evidence>
<evidence type="ECO:0000256" key="5">
    <source>
        <dbReference type="ARBA" id="ARBA00023152"/>
    </source>
</evidence>
<name>A0ABV4E100_9CLOT</name>
<dbReference type="RefSeq" id="WP_369869390.1">
    <property type="nucleotide sequence ID" value="NZ_JBGFFE010000030.1"/>
</dbReference>
<gene>
    <name evidence="8 12" type="primary">gpmI</name>
    <name evidence="12" type="ORF">AB8S09_14460</name>
</gene>
<dbReference type="InterPro" id="IPR006124">
    <property type="entry name" value="Metalloenzyme"/>
</dbReference>
<dbReference type="SUPFAM" id="SSF64158">
    <property type="entry name" value="2,3-Bisphosphoglycerate-independent phosphoglycerate mutase, substrate-binding domain"/>
    <property type="match status" value="1"/>
</dbReference>
<evidence type="ECO:0000256" key="3">
    <source>
        <dbReference type="ARBA" id="ARBA00008819"/>
    </source>
</evidence>
<dbReference type="PANTHER" id="PTHR31637">
    <property type="entry name" value="2,3-BISPHOSPHOGLYCERATE-INDEPENDENT PHOSPHOGLYCERATE MUTASE"/>
    <property type="match status" value="1"/>
</dbReference>
<feature type="binding site" evidence="8">
    <location>
        <position position="62"/>
    </location>
    <ligand>
        <name>Mn(2+)</name>
        <dbReference type="ChEBI" id="CHEBI:29035"/>
        <label>2</label>
    </ligand>
</feature>
<feature type="binding site" evidence="8">
    <location>
        <position position="400"/>
    </location>
    <ligand>
        <name>Mn(2+)</name>
        <dbReference type="ChEBI" id="CHEBI:29035"/>
        <label>1</label>
    </ligand>
</feature>
<dbReference type="InterPro" id="IPR017850">
    <property type="entry name" value="Alkaline_phosphatase_core_sf"/>
</dbReference>
<feature type="binding site" evidence="8">
    <location>
        <position position="442"/>
    </location>
    <ligand>
        <name>Mn(2+)</name>
        <dbReference type="ChEBI" id="CHEBI:29035"/>
        <label>2</label>
    </ligand>
</feature>
<feature type="binding site" evidence="8">
    <location>
        <begin position="260"/>
        <end position="263"/>
    </location>
    <ligand>
        <name>substrate</name>
    </ligand>
</feature>
<proteinExistence type="inferred from homology"/>
<feature type="active site" description="Phosphoserine intermediate" evidence="8">
    <location>
        <position position="62"/>
    </location>
</feature>
<keyword evidence="4 8" id="KW-0479">Metal-binding</keyword>
<evidence type="ECO:0000256" key="4">
    <source>
        <dbReference type="ARBA" id="ARBA00022723"/>
    </source>
</evidence>
<feature type="binding site" evidence="8">
    <location>
        <begin position="153"/>
        <end position="154"/>
    </location>
    <ligand>
        <name>substrate</name>
    </ligand>
</feature>
<sequence>MKKNPVMLMILDGFGISEKKEGNAVKAAYKPNFDRCISQYPHAELSASGSSVGLPEGQMGNSEVGHMNIGAGRIVYQDLSRITESIEDGSFFKNRALNKAMDNVIKNNSDLHLLGLVSPGGVHSHMDHLKGLLRFAKEKGIHRVYIHAFTDGRDVPPSSAVSYIKNINQYIDNIGVGKIATVSGRYYAMDRDKRWERVKLAYNALVYGKGNKARSALEAVENSYENGRTDEFIVPTVIETKGVPAATIKNGDSVIFFNFRPDRARQLTRAVVDDNFQEFKRDKLDLEFVTMTQYDSTINNVDIAFPNKYYKNTLGEYVSKMGKNQLRIAETEKYAHVTFFFNGGIETPNKNEDRVLVPSPKVATYDLKPEMSAREVTSQLLSRLDMDKYDMIVLNFANPDMVGHTGVFKAAKAAVEVVDECLGKIVKKVLKKDGAVFITADHGNSEQMIDYSTHKPMTAHTTNKVPFIYVSKNARPLRKNGILADIAPTMLEVMGLDKPEEMTGQSLILK</sequence>